<name>A0AAD4TGF5_9MAGN</name>
<keyword evidence="3" id="KW-1185">Reference proteome</keyword>
<protein>
    <submittedName>
        <fullName evidence="2">Uncharacterized protein</fullName>
    </submittedName>
</protein>
<evidence type="ECO:0000313" key="2">
    <source>
        <dbReference type="EMBL" id="KAI3955817.1"/>
    </source>
</evidence>
<dbReference type="AlphaFoldDB" id="A0AAD4TGF5"/>
<reference evidence="2" key="1">
    <citation type="submission" date="2022-04" db="EMBL/GenBank/DDBJ databases">
        <title>A functionally conserved STORR gene fusion in Papaver species that diverged 16.8 million years ago.</title>
        <authorList>
            <person name="Catania T."/>
        </authorList>
    </citation>
    <scope>NUCLEOTIDE SEQUENCE</scope>
    <source>
        <strain evidence="2">S-188037</strain>
    </source>
</reference>
<keyword evidence="1" id="KW-0732">Signal</keyword>
<proteinExistence type="predicted"/>
<feature type="chain" id="PRO_5042036676" evidence="1">
    <location>
        <begin position="30"/>
        <end position="115"/>
    </location>
</feature>
<comment type="caution">
    <text evidence="2">The sequence shown here is derived from an EMBL/GenBank/DDBJ whole genome shotgun (WGS) entry which is preliminary data.</text>
</comment>
<gene>
    <name evidence="2" type="ORF">MKW98_006177</name>
</gene>
<evidence type="ECO:0000313" key="3">
    <source>
        <dbReference type="Proteomes" id="UP001202328"/>
    </source>
</evidence>
<evidence type="ECO:0000256" key="1">
    <source>
        <dbReference type="SAM" id="SignalP"/>
    </source>
</evidence>
<sequence>MAQRISSPFIVGFLFIVIVLSSFSEMGSAQTFPKTCKKNGGIVKGVKAAENCDVCRGECGKQCPEGYFLLESRFCFTTPCPQPNPVLKNGVCTVRSPYTTSVTCSCCCVNEYITE</sequence>
<feature type="signal peptide" evidence="1">
    <location>
        <begin position="1"/>
        <end position="29"/>
    </location>
</feature>
<dbReference type="EMBL" id="JAJJMB010001716">
    <property type="protein sequence ID" value="KAI3955817.1"/>
    <property type="molecule type" value="Genomic_DNA"/>
</dbReference>
<accession>A0AAD4TGF5</accession>
<organism evidence="2 3">
    <name type="scientific">Papaver atlanticum</name>
    <dbReference type="NCBI Taxonomy" id="357466"/>
    <lineage>
        <taxon>Eukaryota</taxon>
        <taxon>Viridiplantae</taxon>
        <taxon>Streptophyta</taxon>
        <taxon>Embryophyta</taxon>
        <taxon>Tracheophyta</taxon>
        <taxon>Spermatophyta</taxon>
        <taxon>Magnoliopsida</taxon>
        <taxon>Ranunculales</taxon>
        <taxon>Papaveraceae</taxon>
        <taxon>Papaveroideae</taxon>
        <taxon>Papaver</taxon>
    </lineage>
</organism>
<dbReference type="Proteomes" id="UP001202328">
    <property type="component" value="Unassembled WGS sequence"/>
</dbReference>